<dbReference type="InterPro" id="IPR017804">
    <property type="entry name" value="MeTrfase_EgtD-like"/>
</dbReference>
<evidence type="ECO:0000313" key="4">
    <source>
        <dbReference type="EMBL" id="CAA9228138.1"/>
    </source>
</evidence>
<dbReference type="Gene3D" id="3.40.50.150">
    <property type="entry name" value="Vaccinia Virus protein VP39"/>
    <property type="match status" value="1"/>
</dbReference>
<dbReference type="PANTHER" id="PTHR43397:SF1">
    <property type="entry name" value="ERGOTHIONEINE BIOSYNTHESIS PROTEIN 1"/>
    <property type="match status" value="1"/>
</dbReference>
<feature type="domain" description="Histidine-specific methyltransferase SAM-dependent" evidence="3">
    <location>
        <begin position="52"/>
        <end position="376"/>
    </location>
</feature>
<dbReference type="AlphaFoldDB" id="A0A6J4HM73"/>
<dbReference type="PANTHER" id="PTHR43397">
    <property type="entry name" value="ERGOTHIONEINE BIOSYNTHESIS PROTEIN 1"/>
    <property type="match status" value="1"/>
</dbReference>
<dbReference type="InterPro" id="IPR051128">
    <property type="entry name" value="EgtD_Methyltrsf_superfamily"/>
</dbReference>
<evidence type="ECO:0000256" key="2">
    <source>
        <dbReference type="ARBA" id="ARBA00022679"/>
    </source>
</evidence>
<evidence type="ECO:0000259" key="3">
    <source>
        <dbReference type="Pfam" id="PF10017"/>
    </source>
</evidence>
<sequence length="384" mass="41474">MTGATGVTAVQRGAAGEAASSAAGGHGATTVHHDDRFTLAALGPISPAASLAEEVRAGLTGMPKRLPCRFFYDDDGSLLFEEICELPEYYVTRAEHEILVAHAAEIVAQLPSAETGTELVELGSGSAVKTRLLIAALLRRQPGLRYVPVDISRSAIEESARALLKAYPALRVDAIAAEYEDGLRYLANQDVLSAPVAGRAAGPAPPEAPPKLLLWLGSNVGNLTRAAAAAFLRGVRARMGRDDRLLIGIDLRKDRAVLEAAYDDARGVTARFNKNLLRRINRELDGRFDLDAFAHRAIYHEEDGRVAMYLVSAYPHEASIEALGLRVPFVTGEAIHTEDSYKYSDAEIRALAAAAGFAVERRWFDTGRRFSENLFRPAVQGELA</sequence>
<dbReference type="InterPro" id="IPR019257">
    <property type="entry name" value="MeTrfase_dom"/>
</dbReference>
<dbReference type="EMBL" id="CADCTC010000055">
    <property type="protein sequence ID" value="CAA9228138.1"/>
    <property type="molecule type" value="Genomic_DNA"/>
</dbReference>
<protein>
    <recommendedName>
        <fullName evidence="3">Histidine-specific methyltransferase SAM-dependent domain-containing protein</fullName>
    </recommendedName>
</protein>
<proteinExistence type="predicted"/>
<dbReference type="GO" id="GO:0032259">
    <property type="term" value="P:methylation"/>
    <property type="evidence" value="ECO:0007669"/>
    <property type="project" value="UniProtKB-KW"/>
</dbReference>
<dbReference type="SUPFAM" id="SSF53335">
    <property type="entry name" value="S-adenosyl-L-methionine-dependent methyltransferases"/>
    <property type="match status" value="1"/>
</dbReference>
<dbReference type="Pfam" id="PF10017">
    <property type="entry name" value="Methyltransf_33"/>
    <property type="match status" value="1"/>
</dbReference>
<dbReference type="InterPro" id="IPR035094">
    <property type="entry name" value="EgtD"/>
</dbReference>
<keyword evidence="2" id="KW-0808">Transferase</keyword>
<gene>
    <name evidence="4" type="ORF">AVDCRST_MAG77-847</name>
</gene>
<name>A0A6J4HM73_9CHLR</name>
<organism evidence="4">
    <name type="scientific">uncultured Chloroflexota bacterium</name>
    <dbReference type="NCBI Taxonomy" id="166587"/>
    <lineage>
        <taxon>Bacteria</taxon>
        <taxon>Bacillati</taxon>
        <taxon>Chloroflexota</taxon>
        <taxon>environmental samples</taxon>
    </lineage>
</organism>
<dbReference type="NCBIfam" id="TIGR03438">
    <property type="entry name" value="egtD_ergothio"/>
    <property type="match status" value="1"/>
</dbReference>
<accession>A0A6J4HM73</accession>
<dbReference type="InterPro" id="IPR029063">
    <property type="entry name" value="SAM-dependent_MTases_sf"/>
</dbReference>
<dbReference type="PIRSF" id="PIRSF018005">
    <property type="entry name" value="UCP018005"/>
    <property type="match status" value="1"/>
</dbReference>
<reference evidence="4" key="1">
    <citation type="submission" date="2020-02" db="EMBL/GenBank/DDBJ databases">
        <authorList>
            <person name="Meier V. D."/>
        </authorList>
    </citation>
    <scope>NUCLEOTIDE SEQUENCE</scope>
    <source>
        <strain evidence="4">AVDCRST_MAG77</strain>
    </source>
</reference>
<evidence type="ECO:0000256" key="1">
    <source>
        <dbReference type="ARBA" id="ARBA00022603"/>
    </source>
</evidence>
<keyword evidence="1" id="KW-0489">Methyltransferase</keyword>
<dbReference type="GO" id="GO:0008168">
    <property type="term" value="F:methyltransferase activity"/>
    <property type="evidence" value="ECO:0007669"/>
    <property type="project" value="UniProtKB-KW"/>
</dbReference>